<keyword evidence="5" id="KW-0378">Hydrolase</keyword>
<dbReference type="GO" id="GO:0000166">
    <property type="term" value="F:nucleotide binding"/>
    <property type="evidence" value="ECO:0007669"/>
    <property type="project" value="UniProtKB-KW"/>
</dbReference>
<dbReference type="InterPro" id="IPR008201">
    <property type="entry name" value="HepT-like"/>
</dbReference>
<protein>
    <recommendedName>
        <fullName evidence="8">DUF86 domain-containing protein</fullName>
    </recommendedName>
</protein>
<evidence type="ECO:0000256" key="5">
    <source>
        <dbReference type="ARBA" id="ARBA00022801"/>
    </source>
</evidence>
<evidence type="ECO:0000256" key="3">
    <source>
        <dbReference type="ARBA" id="ARBA00022722"/>
    </source>
</evidence>
<keyword evidence="1" id="KW-0597">Phosphoprotein</keyword>
<dbReference type="STRING" id="1802067.A2966_04670"/>
<dbReference type="GO" id="GO:0004540">
    <property type="term" value="F:RNA nuclease activity"/>
    <property type="evidence" value="ECO:0007669"/>
    <property type="project" value="InterPro"/>
</dbReference>
<dbReference type="InterPro" id="IPR051813">
    <property type="entry name" value="HepT_RNase_toxin"/>
</dbReference>
<evidence type="ECO:0000313" key="7">
    <source>
        <dbReference type="Proteomes" id="UP000176480"/>
    </source>
</evidence>
<dbReference type="AlphaFoldDB" id="A0A1F7JAY6"/>
<evidence type="ECO:0000256" key="1">
    <source>
        <dbReference type="ARBA" id="ARBA00022553"/>
    </source>
</evidence>
<dbReference type="PANTHER" id="PTHR34139:SF1">
    <property type="entry name" value="RNASE MJ1380-RELATED"/>
    <property type="match status" value="1"/>
</dbReference>
<dbReference type="EMBL" id="MGAR01000001">
    <property type="protein sequence ID" value="OGK52773.1"/>
    <property type="molecule type" value="Genomic_DNA"/>
</dbReference>
<name>A0A1F7JAY6_9BACT</name>
<sequence length="109" mass="12931">MRKDPHVFIEHIKDSIRKLEEYTNGISKEDFLINQQLQDAVIRRLEVIGEAVRNLSDEFRVQVPDIEWKKIAGMRDFLIHEYFGVDLDLVWEVIEKDIPGLKKELRKIA</sequence>
<evidence type="ECO:0008006" key="8">
    <source>
        <dbReference type="Google" id="ProtNLM"/>
    </source>
</evidence>
<evidence type="ECO:0000256" key="2">
    <source>
        <dbReference type="ARBA" id="ARBA00022649"/>
    </source>
</evidence>
<dbReference type="Proteomes" id="UP000176480">
    <property type="component" value="Unassembled WGS sequence"/>
</dbReference>
<proteinExistence type="predicted"/>
<gene>
    <name evidence="6" type="ORF">A2966_04670</name>
</gene>
<organism evidence="6 7">
    <name type="scientific">Candidatus Roizmanbacteria bacterium RIFCSPLOWO2_01_FULL_41_22</name>
    <dbReference type="NCBI Taxonomy" id="1802067"/>
    <lineage>
        <taxon>Bacteria</taxon>
        <taxon>Candidatus Roizmaniibacteriota</taxon>
    </lineage>
</organism>
<dbReference type="PANTHER" id="PTHR34139">
    <property type="entry name" value="UPF0331 PROTEIN MJ0127"/>
    <property type="match status" value="1"/>
</dbReference>
<keyword evidence="2" id="KW-1277">Toxin-antitoxin system</keyword>
<evidence type="ECO:0000313" key="6">
    <source>
        <dbReference type="EMBL" id="OGK52773.1"/>
    </source>
</evidence>
<accession>A0A1F7JAY6</accession>
<dbReference type="GO" id="GO:0016787">
    <property type="term" value="F:hydrolase activity"/>
    <property type="evidence" value="ECO:0007669"/>
    <property type="project" value="UniProtKB-KW"/>
</dbReference>
<dbReference type="Pfam" id="PF01934">
    <property type="entry name" value="HepT-like"/>
    <property type="match status" value="1"/>
</dbReference>
<keyword evidence="3" id="KW-0540">Nuclease</keyword>
<comment type="caution">
    <text evidence="6">The sequence shown here is derived from an EMBL/GenBank/DDBJ whole genome shotgun (WGS) entry which is preliminary data.</text>
</comment>
<evidence type="ECO:0000256" key="4">
    <source>
        <dbReference type="ARBA" id="ARBA00022741"/>
    </source>
</evidence>
<dbReference type="GO" id="GO:0110001">
    <property type="term" value="C:toxin-antitoxin complex"/>
    <property type="evidence" value="ECO:0007669"/>
    <property type="project" value="InterPro"/>
</dbReference>
<keyword evidence="4" id="KW-0547">Nucleotide-binding</keyword>
<reference evidence="6 7" key="1">
    <citation type="journal article" date="2016" name="Nat. Commun.">
        <title>Thousands of microbial genomes shed light on interconnected biogeochemical processes in an aquifer system.</title>
        <authorList>
            <person name="Anantharaman K."/>
            <person name="Brown C.T."/>
            <person name="Hug L.A."/>
            <person name="Sharon I."/>
            <person name="Castelle C.J."/>
            <person name="Probst A.J."/>
            <person name="Thomas B.C."/>
            <person name="Singh A."/>
            <person name="Wilkins M.J."/>
            <person name="Karaoz U."/>
            <person name="Brodie E.L."/>
            <person name="Williams K.H."/>
            <person name="Hubbard S.S."/>
            <person name="Banfield J.F."/>
        </authorList>
    </citation>
    <scope>NUCLEOTIDE SEQUENCE [LARGE SCALE GENOMIC DNA]</scope>
</reference>